<dbReference type="KEGG" id="dea:FPZ08_08845"/>
<keyword evidence="1" id="KW-0732">Signal</keyword>
<protein>
    <submittedName>
        <fullName evidence="2">Uncharacterized protein</fullName>
    </submittedName>
</protein>
<organism evidence="2 3">
    <name type="scientific">Devosia ginsengisoli</name>
    <dbReference type="NCBI Taxonomy" id="400770"/>
    <lineage>
        <taxon>Bacteria</taxon>
        <taxon>Pseudomonadati</taxon>
        <taxon>Pseudomonadota</taxon>
        <taxon>Alphaproteobacteria</taxon>
        <taxon>Hyphomicrobiales</taxon>
        <taxon>Devosiaceae</taxon>
        <taxon>Devosia</taxon>
    </lineage>
</organism>
<evidence type="ECO:0000313" key="2">
    <source>
        <dbReference type="EMBL" id="QDZ10852.1"/>
    </source>
</evidence>
<gene>
    <name evidence="2" type="ORF">FPZ08_08845</name>
</gene>
<dbReference type="RefSeq" id="WP_146289636.1">
    <property type="nucleotide sequence ID" value="NZ_CP042304.1"/>
</dbReference>
<feature type="signal peptide" evidence="1">
    <location>
        <begin position="1"/>
        <end position="26"/>
    </location>
</feature>
<keyword evidence="3" id="KW-1185">Reference proteome</keyword>
<dbReference type="AlphaFoldDB" id="A0A5B8LTN6"/>
<reference evidence="2 3" key="1">
    <citation type="submission" date="2019-07" db="EMBL/GenBank/DDBJ databases">
        <title>Full genome sequence of Devosia sp. Gsoil 520.</title>
        <authorList>
            <person name="Im W.-T."/>
        </authorList>
    </citation>
    <scope>NUCLEOTIDE SEQUENCE [LARGE SCALE GENOMIC DNA]</scope>
    <source>
        <strain evidence="2 3">Gsoil 520</strain>
    </source>
</reference>
<accession>A0A5B8LTN6</accession>
<proteinExistence type="predicted"/>
<dbReference type="OrthoDB" id="7060093at2"/>
<name>A0A5B8LTN6_9HYPH</name>
<dbReference type="Proteomes" id="UP000315364">
    <property type="component" value="Chromosome"/>
</dbReference>
<evidence type="ECO:0000256" key="1">
    <source>
        <dbReference type="SAM" id="SignalP"/>
    </source>
</evidence>
<evidence type="ECO:0000313" key="3">
    <source>
        <dbReference type="Proteomes" id="UP000315364"/>
    </source>
</evidence>
<sequence length="146" mass="15722">MDTKAAILALMSVWGVGTCATLPANAQDVDDATEDAVDDVGDSENPLLNKVWVRTDADPALPGPMQIFLGDGTLVTDSCWETYRLSKWQQVSDTAISWDEDGMTINADIASVSDTELVLSLKLGSDVQEQHFAVAEAPYVCPDMVK</sequence>
<dbReference type="EMBL" id="CP042304">
    <property type="protein sequence ID" value="QDZ10852.1"/>
    <property type="molecule type" value="Genomic_DNA"/>
</dbReference>
<feature type="chain" id="PRO_5022673701" evidence="1">
    <location>
        <begin position="27"/>
        <end position="146"/>
    </location>
</feature>